<feature type="domain" description="Bacterial Ig-like" evidence="1">
    <location>
        <begin position="571"/>
        <end position="648"/>
    </location>
</feature>
<dbReference type="Pfam" id="PF19077">
    <property type="entry name" value="Big_13"/>
    <property type="match status" value="5"/>
</dbReference>
<dbReference type="Proteomes" id="UP000739284">
    <property type="component" value="Unassembled WGS sequence"/>
</dbReference>
<feature type="domain" description="Bacterial Ig-like" evidence="1">
    <location>
        <begin position="144"/>
        <end position="231"/>
    </location>
</feature>
<comment type="caution">
    <text evidence="2">The sequence shown here is derived from an EMBL/GenBank/DDBJ whole genome shotgun (WGS) entry which is preliminary data.</text>
</comment>
<feature type="non-terminal residue" evidence="2">
    <location>
        <position position="942"/>
    </location>
</feature>
<name>A0ABS6LAJ2_9GAMM</name>
<dbReference type="InterPro" id="IPR044016">
    <property type="entry name" value="Big_13"/>
</dbReference>
<keyword evidence="3" id="KW-1185">Reference proteome</keyword>
<organism evidence="2 3">
    <name type="scientific">Rahnella ecdela</name>
    <dbReference type="NCBI Taxonomy" id="2816250"/>
    <lineage>
        <taxon>Bacteria</taxon>
        <taxon>Pseudomonadati</taxon>
        <taxon>Pseudomonadota</taxon>
        <taxon>Gammaproteobacteria</taxon>
        <taxon>Enterobacterales</taxon>
        <taxon>Yersiniaceae</taxon>
        <taxon>Rahnella</taxon>
    </lineage>
</organism>
<dbReference type="EMBL" id="JAFMOY010000095">
    <property type="protein sequence ID" value="MBU9843666.1"/>
    <property type="molecule type" value="Genomic_DNA"/>
</dbReference>
<dbReference type="NCBIfam" id="NF033510">
    <property type="entry name" value="Ca_tandemer"/>
    <property type="match status" value="4"/>
</dbReference>
<dbReference type="RefSeq" id="WP_217147715.1">
    <property type="nucleotide sequence ID" value="NZ_JAFMOY010000095.1"/>
</dbReference>
<accession>A0ABS6LAJ2</accession>
<evidence type="ECO:0000259" key="1">
    <source>
        <dbReference type="Pfam" id="PF19077"/>
    </source>
</evidence>
<feature type="domain" description="Bacterial Ig-like" evidence="1">
    <location>
        <begin position="461"/>
        <end position="556"/>
    </location>
</feature>
<evidence type="ECO:0000313" key="2">
    <source>
        <dbReference type="EMBL" id="MBU9843666.1"/>
    </source>
</evidence>
<feature type="domain" description="Bacterial Ig-like" evidence="1">
    <location>
        <begin position="363"/>
        <end position="445"/>
    </location>
</feature>
<protein>
    <submittedName>
        <fullName evidence="2">Ig-like domain repeat protein</fullName>
    </submittedName>
</protein>
<reference evidence="2 3" key="1">
    <citation type="submission" date="2021-03" db="EMBL/GenBank/DDBJ databases">
        <title>Five novel Rahnella species.</title>
        <authorList>
            <person name="Brady C."/>
            <person name="Asselin J."/>
            <person name="Beer S."/>
            <person name="Bruberg M.B."/>
            <person name="Crampton B."/>
            <person name="Venter S."/>
            <person name="Arnold D."/>
            <person name="Denman S."/>
        </authorList>
    </citation>
    <scope>NUCLEOTIDE SEQUENCE [LARGE SCALE GENOMIC DNA]</scope>
    <source>
        <strain evidence="2 3">FRB 231</strain>
    </source>
</reference>
<proteinExistence type="predicted"/>
<feature type="domain" description="Bacterial Ig-like" evidence="1">
    <location>
        <begin position="242"/>
        <end position="334"/>
    </location>
</feature>
<sequence length="942" mass="98908">MSDTKNNDLNASVEAAIDYDTLAHIDAITDAVGNSTGPILNDGYTDDLQPTLSGRLPMGDGQVLRVYANGIVLGYADIGEGGYWNFKPVTPLEVGKTYNFQVFLLDSGTTELLPSNTFTITTTELNQDITLTAPTITDYQDNVGDYQGDFKSGTTTDDATPELKGHAQANSIVRIYEGSTLLGSVVTKADGSWSYTTPERSDGEHTFTATATDAAGNISDKSGSFVITIDTHTEMAITGLQDNAGTVTGLVTDGGITDDTRPVLIGTAEPGSIVYISSTGVYGEHYSFTVTAGSDGKWALPQGYGEGNYGTFSYSAYSVDAAGNHSETATFQVKFVPANQDDTTTPDAPTITGYHDNVGDYQGDFKSGTTTDDTTPELKGHAQANSIVRIYEGSTLLGSVVTKADGSWSYTTPERSDGEHTFTATVTDAAGNVSGHSGNFVITIDIPDSTPALIEHVTDNVGPQTGDIKNGGTTDDRQPHIAGSAEAGSTVTIHQYDPFTNREYALGSVVADSKGHWEYQMTGGQTLQEGVSRFWVTTLDNTGNAATSPDFVVTFDNTAPAQPTIDSFLDNAGHSISNGSTTNDDTPTLQGHAEANAVVKVYEGSTLLGSTIAHSDGTWSYTTPVRADGKHDFTVTATDAAGNVSVHSDDFVANVLTAAASGSEDFDTVGNDIFGTNEIVHLSSGLKITAEGATKNTSAPTRFEEHHFDVGIGNVARLDFGGVTNHVHLSAGTIGTGAKIEYYDSEGRLLEVQHLRATGATSPTTPVPTSDYSYTAPAGENISYVLIHAGYIVVVKEIDWGNQSHVSSLQSAMLAGPDVPDLHDIVAVTHHDTTPPVAPVINAVYDDQGVNQGSVANGGKTDDKLLKITGTAEHDSIVLISHVIEGKGTVYIDGSVVADASGHWVFQMTAPFQPTFGNRIITATATDAAGNTSAASDSYVVN</sequence>
<gene>
    <name evidence="2" type="ORF">J1784_01240</name>
</gene>
<evidence type="ECO:0000313" key="3">
    <source>
        <dbReference type="Proteomes" id="UP000739284"/>
    </source>
</evidence>